<evidence type="ECO:0000256" key="1">
    <source>
        <dbReference type="SAM" id="Phobius"/>
    </source>
</evidence>
<sequence>MAFETLKKDLVDVDADMRSYLETSEEYYKLKLFKVLMASVTTLAQSLIIGAVLFLALSMISLGISLALNEAMESFYSGFLIVGAFYIVVALIFYFFRRVLQRPLLQKFSKHYFDRP</sequence>
<accession>A0ABY1KNC7</accession>
<protein>
    <recommendedName>
        <fullName evidence="4">Holin-X, holin superfamily III</fullName>
    </recommendedName>
</protein>
<proteinExistence type="predicted"/>
<evidence type="ECO:0008006" key="4">
    <source>
        <dbReference type="Google" id="ProtNLM"/>
    </source>
</evidence>
<keyword evidence="1" id="KW-1133">Transmembrane helix</keyword>
<evidence type="ECO:0000313" key="2">
    <source>
        <dbReference type="EMBL" id="SIS52930.1"/>
    </source>
</evidence>
<dbReference type="RefSeq" id="WP_076454315.1">
    <property type="nucleotide sequence ID" value="NZ_FTOB01000002.1"/>
</dbReference>
<dbReference type="EMBL" id="FTOB01000002">
    <property type="protein sequence ID" value="SIS52930.1"/>
    <property type="molecule type" value="Genomic_DNA"/>
</dbReference>
<keyword evidence="3" id="KW-1185">Reference proteome</keyword>
<keyword evidence="1" id="KW-0812">Transmembrane</keyword>
<organism evidence="2 3">
    <name type="scientific">Zobellia uliginosa</name>
    <dbReference type="NCBI Taxonomy" id="143224"/>
    <lineage>
        <taxon>Bacteria</taxon>
        <taxon>Pseudomonadati</taxon>
        <taxon>Bacteroidota</taxon>
        <taxon>Flavobacteriia</taxon>
        <taxon>Flavobacteriales</taxon>
        <taxon>Flavobacteriaceae</taxon>
        <taxon>Zobellia</taxon>
    </lineage>
</organism>
<feature type="transmembrane region" description="Helical" evidence="1">
    <location>
        <begin position="35"/>
        <end position="68"/>
    </location>
</feature>
<reference evidence="2 3" key="1">
    <citation type="submission" date="2017-01" db="EMBL/GenBank/DDBJ databases">
        <authorList>
            <person name="Varghese N."/>
            <person name="Submissions S."/>
        </authorList>
    </citation>
    <scope>NUCLEOTIDE SEQUENCE [LARGE SCALE GENOMIC DNA]</scope>
    <source>
        <strain evidence="2 3">DSM 2061</strain>
    </source>
</reference>
<name>A0ABY1KNC7_9FLAO</name>
<keyword evidence="1" id="KW-0472">Membrane</keyword>
<evidence type="ECO:0000313" key="3">
    <source>
        <dbReference type="Proteomes" id="UP000185728"/>
    </source>
</evidence>
<comment type="caution">
    <text evidence="2">The sequence shown here is derived from an EMBL/GenBank/DDBJ whole genome shotgun (WGS) entry which is preliminary data.</text>
</comment>
<feature type="transmembrane region" description="Helical" evidence="1">
    <location>
        <begin position="74"/>
        <end position="96"/>
    </location>
</feature>
<gene>
    <name evidence="2" type="ORF">SAMN05421766_102578</name>
</gene>
<dbReference type="Proteomes" id="UP000185728">
    <property type="component" value="Unassembled WGS sequence"/>
</dbReference>